<organism evidence="1 2">
    <name type="scientific">Kipferlia bialata</name>
    <dbReference type="NCBI Taxonomy" id="797122"/>
    <lineage>
        <taxon>Eukaryota</taxon>
        <taxon>Metamonada</taxon>
        <taxon>Carpediemonas-like organisms</taxon>
        <taxon>Kipferlia</taxon>
    </lineage>
</organism>
<reference evidence="1 2" key="1">
    <citation type="journal article" date="2018" name="PLoS ONE">
        <title>The draft genome of Kipferlia bialata reveals reductive genome evolution in fornicate parasites.</title>
        <authorList>
            <person name="Tanifuji G."/>
            <person name="Takabayashi S."/>
            <person name="Kume K."/>
            <person name="Takagi M."/>
            <person name="Nakayama T."/>
            <person name="Kamikawa R."/>
            <person name="Inagaki Y."/>
            <person name="Hashimoto T."/>
        </authorList>
    </citation>
    <scope>NUCLEOTIDE SEQUENCE [LARGE SCALE GENOMIC DNA]</scope>
    <source>
        <strain evidence="1">NY0173</strain>
    </source>
</reference>
<accession>A0A9K3GLM1</accession>
<protein>
    <submittedName>
        <fullName evidence="1">Uncharacterized protein</fullName>
    </submittedName>
</protein>
<keyword evidence="2" id="KW-1185">Reference proteome</keyword>
<evidence type="ECO:0000313" key="1">
    <source>
        <dbReference type="EMBL" id="GIQ88274.1"/>
    </source>
</evidence>
<proteinExistence type="predicted"/>
<name>A0A9K3GLM1_9EUKA</name>
<evidence type="ECO:0000313" key="2">
    <source>
        <dbReference type="Proteomes" id="UP000265618"/>
    </source>
</evidence>
<gene>
    <name evidence="1" type="ORF">KIPB_010483</name>
</gene>
<dbReference type="Proteomes" id="UP000265618">
    <property type="component" value="Unassembled WGS sequence"/>
</dbReference>
<feature type="non-terminal residue" evidence="1">
    <location>
        <position position="1"/>
    </location>
</feature>
<sequence length="91" mass="10044">MLEMPLQDPRLPFVITALLKKIVTGGPSYADEFLTLAPHMNNPSVCLIVGLPCPTSDTEMFTRTMSMVASDQILYNTARFLIMRLSASVLP</sequence>
<comment type="caution">
    <text evidence="1">The sequence shown here is derived from an EMBL/GenBank/DDBJ whole genome shotgun (WGS) entry which is preliminary data.</text>
</comment>
<dbReference type="EMBL" id="BDIP01003915">
    <property type="protein sequence ID" value="GIQ88274.1"/>
    <property type="molecule type" value="Genomic_DNA"/>
</dbReference>
<dbReference type="AlphaFoldDB" id="A0A9K3GLM1"/>